<evidence type="ECO:0000259" key="5">
    <source>
        <dbReference type="SMART" id="SM00382"/>
    </source>
</evidence>
<dbReference type="AlphaFoldDB" id="A0A1H3V0E8"/>
<dbReference type="GO" id="GO:0005524">
    <property type="term" value="F:ATP binding"/>
    <property type="evidence" value="ECO:0007669"/>
    <property type="project" value="UniProtKB-KW"/>
</dbReference>
<feature type="coiled-coil region" evidence="4">
    <location>
        <begin position="145"/>
        <end position="172"/>
    </location>
</feature>
<feature type="domain" description="AAA+ ATPase" evidence="5">
    <location>
        <begin position="562"/>
        <end position="700"/>
    </location>
</feature>
<dbReference type="InterPro" id="IPR027417">
    <property type="entry name" value="P-loop_NTPase"/>
</dbReference>
<name>A0A1H3V0E8_9BACI</name>
<dbReference type="Proteomes" id="UP000198935">
    <property type="component" value="Unassembled WGS sequence"/>
</dbReference>
<dbReference type="Gene3D" id="3.40.50.300">
    <property type="entry name" value="P-loop containing nucleotide triphosphate hydrolases"/>
    <property type="match status" value="2"/>
</dbReference>
<evidence type="ECO:0000256" key="1">
    <source>
        <dbReference type="ARBA" id="ARBA00010378"/>
    </source>
</evidence>
<accession>A0A1H3V0E8</accession>
<dbReference type="Gene3D" id="1.10.8.60">
    <property type="match status" value="2"/>
</dbReference>
<comment type="similarity">
    <text evidence="1">Belongs to the CbxX/CfxQ family.</text>
</comment>
<evidence type="ECO:0000256" key="4">
    <source>
        <dbReference type="SAM" id="Coils"/>
    </source>
</evidence>
<protein>
    <submittedName>
        <fullName evidence="6">AAA+-type ATPase, SpoVK/Ycf46/Vps4 family</fullName>
    </submittedName>
</protein>
<dbReference type="PRINTS" id="PR00819">
    <property type="entry name" value="CBXCFQXSUPER"/>
</dbReference>
<evidence type="ECO:0000256" key="3">
    <source>
        <dbReference type="ARBA" id="ARBA00022840"/>
    </source>
</evidence>
<dbReference type="InterPro" id="IPR050773">
    <property type="entry name" value="CbxX/CfxQ_RuBisCO_ESX"/>
</dbReference>
<gene>
    <name evidence="6" type="ORF">SAMN05421736_1329</name>
</gene>
<dbReference type="EMBL" id="FNPI01000032">
    <property type="protein sequence ID" value="SDZ68134.1"/>
    <property type="molecule type" value="Genomic_DNA"/>
</dbReference>
<organism evidence="6 7">
    <name type="scientific">Evansella caseinilytica</name>
    <dbReference type="NCBI Taxonomy" id="1503961"/>
    <lineage>
        <taxon>Bacteria</taxon>
        <taxon>Bacillati</taxon>
        <taxon>Bacillota</taxon>
        <taxon>Bacilli</taxon>
        <taxon>Bacillales</taxon>
        <taxon>Bacillaceae</taxon>
        <taxon>Evansella</taxon>
    </lineage>
</organism>
<proteinExistence type="inferred from homology"/>
<dbReference type="SUPFAM" id="SSF52540">
    <property type="entry name" value="P-loop containing nucleoside triphosphate hydrolases"/>
    <property type="match status" value="2"/>
</dbReference>
<dbReference type="InterPro" id="IPR000641">
    <property type="entry name" value="CbxX/CfxQ"/>
</dbReference>
<dbReference type="InterPro" id="IPR041627">
    <property type="entry name" value="AAA_lid_6"/>
</dbReference>
<dbReference type="CDD" id="cd00009">
    <property type="entry name" value="AAA"/>
    <property type="match status" value="1"/>
</dbReference>
<evidence type="ECO:0000313" key="6">
    <source>
        <dbReference type="EMBL" id="SDZ68134.1"/>
    </source>
</evidence>
<keyword evidence="2" id="KW-0547">Nucleotide-binding</keyword>
<dbReference type="PANTHER" id="PTHR43392">
    <property type="entry name" value="AAA-TYPE ATPASE FAMILY PROTEIN / ANKYRIN REPEAT FAMILY PROTEIN"/>
    <property type="match status" value="1"/>
</dbReference>
<dbReference type="InterPro" id="IPR003959">
    <property type="entry name" value="ATPase_AAA_core"/>
</dbReference>
<keyword evidence="4" id="KW-0175">Coiled coil</keyword>
<dbReference type="STRING" id="1503961.SAMN05421736_1329"/>
<dbReference type="InterPro" id="IPR003593">
    <property type="entry name" value="AAA+_ATPase"/>
</dbReference>
<keyword evidence="7" id="KW-1185">Reference proteome</keyword>
<evidence type="ECO:0000313" key="7">
    <source>
        <dbReference type="Proteomes" id="UP000198935"/>
    </source>
</evidence>
<dbReference type="FunFam" id="3.40.50.300:FF:000216">
    <property type="entry name" value="Type VII secretion ATPase EccA"/>
    <property type="match status" value="2"/>
</dbReference>
<dbReference type="Pfam" id="PF17866">
    <property type="entry name" value="AAA_lid_6"/>
    <property type="match status" value="2"/>
</dbReference>
<reference evidence="7" key="1">
    <citation type="submission" date="2016-10" db="EMBL/GenBank/DDBJ databases">
        <authorList>
            <person name="Varghese N."/>
            <person name="Submissions S."/>
        </authorList>
    </citation>
    <scope>NUCLEOTIDE SEQUENCE [LARGE SCALE GENOMIC DNA]</scope>
    <source>
        <strain evidence="7">SP</strain>
    </source>
</reference>
<feature type="domain" description="AAA+ ATPase" evidence="5">
    <location>
        <begin position="284"/>
        <end position="465"/>
    </location>
</feature>
<dbReference type="GO" id="GO:0016887">
    <property type="term" value="F:ATP hydrolysis activity"/>
    <property type="evidence" value="ECO:0007669"/>
    <property type="project" value="InterPro"/>
</dbReference>
<dbReference type="Pfam" id="PF00004">
    <property type="entry name" value="AAA"/>
    <property type="match status" value="2"/>
</dbReference>
<keyword evidence="3" id="KW-0067">ATP-binding</keyword>
<dbReference type="SMART" id="SM00382">
    <property type="entry name" value="AAA"/>
    <property type="match status" value="2"/>
</dbReference>
<evidence type="ECO:0000256" key="2">
    <source>
        <dbReference type="ARBA" id="ARBA00022741"/>
    </source>
</evidence>
<dbReference type="PANTHER" id="PTHR43392:SF2">
    <property type="entry name" value="AAA-TYPE ATPASE FAMILY PROTEIN _ ANKYRIN REPEAT FAMILY PROTEIN"/>
    <property type="match status" value="1"/>
</dbReference>
<sequence>MNGENTRNTSLEEKIAEWRRKPYETWREQELTRALAELDNARLHDDERTDMDKIRARLLAMAAVARSHRKQSMDEKVQQRIDAAWSNAADDLFVAELVVYLIAVSLPLSFFQAAFPRVRETDHSQGRKKSIAGAVEMMSGAAEKTQQWLVRIKEYEKAAKALQNEKAAAAGKQGRMLLQQLDELLIMARQAAADYEASISGIYFSKEKHNAFTACLQELEQLNAQWKAWRSQLNENSDGEIDALKALDAMVGLAEVKEKVHRYYHYLFYQRERSKHGFHLKTEQSLNMILTGNPGTGKTALARLLAKIYHQLGVLPREDIVEVNRSHLVGAYVGQTEEKTMAVIQEAVGGVLFIDEAYSLSRENAGGNDYGQTAVDTLVAALTSEEYAGRLAVVLAGYPEEMRRFLWSNPGLRSRFPESNQIHLPDYSVDELVEIAEHVALENDFTLTADAINELRERIEREKVDESFGNARAVTNIVMDAIFQKGALSGEAKQWTKENFTVLDKHSFQQPRSPGDSEGKSGEEQLRELIGLERVKEKVNMLTSFVRIQKMRKEQGLPVIPVQLHSIFTGPPGTGKTTVARLYGKILNELGLLKRGHLVVAGRSDFVAGYVGQTAIKTKRKIKEALGGVLFIDEAYSLYTKGEQDFGKEAVDTLVEEMTKHQENLVVILAGYSEPIQELIDSNPGLASRFKHTVSFSAYTTEELIEILLLYVKKFGYEVDEETVVKLREAMETARPDGNGRAMKNLVEEAVQRQAYRLVQLEKTNAGRALTILELDDFLI</sequence>